<gene>
    <name evidence="3" type="ORF">ASPVEDRAFT_147526</name>
</gene>
<protein>
    <recommendedName>
        <fullName evidence="2">Methyltransferase type 11 domain-containing protein</fullName>
    </recommendedName>
</protein>
<dbReference type="SUPFAM" id="SSF53335">
    <property type="entry name" value="S-adenosyl-L-methionine-dependent methyltransferases"/>
    <property type="match status" value="1"/>
</dbReference>
<keyword evidence="4" id="KW-1185">Reference proteome</keyword>
<sequence>MTLEHPVSVEAQYFVISEKSVTHSLLGPYPIPDSYPGPHTLRGESWFLRNGLDTVLELIQHNTNMLAIGGQNSLPVEIAKRAAEAYSINPDPDQHSKQEGKSEETLCSKKRHGSAEDLPYGDRRFDSAVAPWALDQTEDLYKSLREITRVVNLLAPNARIVLTQGTPDNEIVNLVNEVCAPLSARSPSINHQGYLLAQWVTGYRLSHQEWDTLFHQSVNERASRIGTGGAYHPEFRKAGERGG</sequence>
<reference evidence="4" key="1">
    <citation type="journal article" date="2017" name="Genome Biol.">
        <title>Comparative genomics reveals high biological diversity and specific adaptations in the industrially and medically important fungal genus Aspergillus.</title>
        <authorList>
            <person name="de Vries R.P."/>
            <person name="Riley R."/>
            <person name="Wiebenga A."/>
            <person name="Aguilar-Osorio G."/>
            <person name="Amillis S."/>
            <person name="Uchima C.A."/>
            <person name="Anderluh G."/>
            <person name="Asadollahi M."/>
            <person name="Askin M."/>
            <person name="Barry K."/>
            <person name="Battaglia E."/>
            <person name="Bayram O."/>
            <person name="Benocci T."/>
            <person name="Braus-Stromeyer S.A."/>
            <person name="Caldana C."/>
            <person name="Canovas D."/>
            <person name="Cerqueira G.C."/>
            <person name="Chen F."/>
            <person name="Chen W."/>
            <person name="Choi C."/>
            <person name="Clum A."/>
            <person name="Dos Santos R.A."/>
            <person name="Damasio A.R."/>
            <person name="Diallinas G."/>
            <person name="Emri T."/>
            <person name="Fekete E."/>
            <person name="Flipphi M."/>
            <person name="Freyberg S."/>
            <person name="Gallo A."/>
            <person name="Gournas C."/>
            <person name="Habgood R."/>
            <person name="Hainaut M."/>
            <person name="Harispe M.L."/>
            <person name="Henrissat B."/>
            <person name="Hilden K.S."/>
            <person name="Hope R."/>
            <person name="Hossain A."/>
            <person name="Karabika E."/>
            <person name="Karaffa L."/>
            <person name="Karanyi Z."/>
            <person name="Krasevec N."/>
            <person name="Kuo A."/>
            <person name="Kusch H."/>
            <person name="LaButti K."/>
            <person name="Lagendijk E.L."/>
            <person name="Lapidus A."/>
            <person name="Levasseur A."/>
            <person name="Lindquist E."/>
            <person name="Lipzen A."/>
            <person name="Logrieco A.F."/>
            <person name="MacCabe A."/>
            <person name="Maekelae M.R."/>
            <person name="Malavazi I."/>
            <person name="Melin P."/>
            <person name="Meyer V."/>
            <person name="Mielnichuk N."/>
            <person name="Miskei M."/>
            <person name="Molnar A.P."/>
            <person name="Mule G."/>
            <person name="Ngan C.Y."/>
            <person name="Orejas M."/>
            <person name="Orosz E."/>
            <person name="Ouedraogo J.P."/>
            <person name="Overkamp K.M."/>
            <person name="Park H.-S."/>
            <person name="Perrone G."/>
            <person name="Piumi F."/>
            <person name="Punt P.J."/>
            <person name="Ram A.F."/>
            <person name="Ramon A."/>
            <person name="Rauscher S."/>
            <person name="Record E."/>
            <person name="Riano-Pachon D.M."/>
            <person name="Robert V."/>
            <person name="Roehrig J."/>
            <person name="Ruller R."/>
            <person name="Salamov A."/>
            <person name="Salih N.S."/>
            <person name="Samson R.A."/>
            <person name="Sandor E."/>
            <person name="Sanguinetti M."/>
            <person name="Schuetze T."/>
            <person name="Sepcic K."/>
            <person name="Shelest E."/>
            <person name="Sherlock G."/>
            <person name="Sophianopoulou V."/>
            <person name="Squina F.M."/>
            <person name="Sun H."/>
            <person name="Susca A."/>
            <person name="Todd R.B."/>
            <person name="Tsang A."/>
            <person name="Unkles S.E."/>
            <person name="van de Wiele N."/>
            <person name="van Rossen-Uffink D."/>
            <person name="Oliveira J.V."/>
            <person name="Vesth T.C."/>
            <person name="Visser J."/>
            <person name="Yu J.-H."/>
            <person name="Zhou M."/>
            <person name="Andersen M.R."/>
            <person name="Archer D.B."/>
            <person name="Baker S.E."/>
            <person name="Benoit I."/>
            <person name="Brakhage A.A."/>
            <person name="Braus G.H."/>
            <person name="Fischer R."/>
            <person name="Frisvad J.C."/>
            <person name="Goldman G.H."/>
            <person name="Houbraken J."/>
            <person name="Oakley B."/>
            <person name="Pocsi I."/>
            <person name="Scazzocchio C."/>
            <person name="Seiboth B."/>
            <person name="vanKuyk P.A."/>
            <person name="Wortman J."/>
            <person name="Dyer P.S."/>
            <person name="Grigoriev I.V."/>
        </authorList>
    </citation>
    <scope>NUCLEOTIDE SEQUENCE [LARGE SCALE GENOMIC DNA]</scope>
    <source>
        <strain evidence="4">CBS 583.65</strain>
    </source>
</reference>
<dbReference type="EMBL" id="KV878126">
    <property type="protein sequence ID" value="OJI98279.1"/>
    <property type="molecule type" value="Genomic_DNA"/>
</dbReference>
<accession>A0A1L9P9R3</accession>
<dbReference type="GO" id="GO:0008757">
    <property type="term" value="F:S-adenosylmethionine-dependent methyltransferase activity"/>
    <property type="evidence" value="ECO:0007669"/>
    <property type="project" value="InterPro"/>
</dbReference>
<feature type="domain" description="Methyltransferase type 11" evidence="2">
    <location>
        <begin position="74"/>
        <end position="151"/>
    </location>
</feature>
<feature type="compositionally biased region" description="Basic and acidic residues" evidence="1">
    <location>
        <begin position="92"/>
        <end position="107"/>
    </location>
</feature>
<dbReference type="AlphaFoldDB" id="A0A1L9P9R3"/>
<dbReference type="Gene3D" id="3.40.50.150">
    <property type="entry name" value="Vaccinia Virus protein VP39"/>
    <property type="match status" value="1"/>
</dbReference>
<feature type="region of interest" description="Disordered" evidence="1">
    <location>
        <begin position="88"/>
        <end position="115"/>
    </location>
</feature>
<dbReference type="GeneID" id="63723636"/>
<dbReference type="OrthoDB" id="540004at2759"/>
<dbReference type="InterPro" id="IPR029063">
    <property type="entry name" value="SAM-dependent_MTases_sf"/>
</dbReference>
<name>A0A1L9P9R3_ASPVE</name>
<evidence type="ECO:0000256" key="1">
    <source>
        <dbReference type="SAM" id="MobiDB-lite"/>
    </source>
</evidence>
<dbReference type="RefSeq" id="XP_040664042.1">
    <property type="nucleotide sequence ID" value="XM_040808125.1"/>
</dbReference>
<evidence type="ECO:0000313" key="4">
    <source>
        <dbReference type="Proteomes" id="UP000184073"/>
    </source>
</evidence>
<evidence type="ECO:0000313" key="3">
    <source>
        <dbReference type="EMBL" id="OJI98279.1"/>
    </source>
</evidence>
<evidence type="ECO:0000259" key="2">
    <source>
        <dbReference type="Pfam" id="PF08241"/>
    </source>
</evidence>
<dbReference type="InterPro" id="IPR013216">
    <property type="entry name" value="Methyltransf_11"/>
</dbReference>
<organism evidence="3 4">
    <name type="scientific">Aspergillus versicolor CBS 583.65</name>
    <dbReference type="NCBI Taxonomy" id="1036611"/>
    <lineage>
        <taxon>Eukaryota</taxon>
        <taxon>Fungi</taxon>
        <taxon>Dikarya</taxon>
        <taxon>Ascomycota</taxon>
        <taxon>Pezizomycotina</taxon>
        <taxon>Eurotiomycetes</taxon>
        <taxon>Eurotiomycetidae</taxon>
        <taxon>Eurotiales</taxon>
        <taxon>Aspergillaceae</taxon>
        <taxon>Aspergillus</taxon>
        <taxon>Aspergillus subgen. Nidulantes</taxon>
    </lineage>
</organism>
<dbReference type="Proteomes" id="UP000184073">
    <property type="component" value="Unassembled WGS sequence"/>
</dbReference>
<dbReference type="Pfam" id="PF08241">
    <property type="entry name" value="Methyltransf_11"/>
    <property type="match status" value="1"/>
</dbReference>
<proteinExistence type="predicted"/>
<dbReference type="VEuPathDB" id="FungiDB:ASPVEDRAFT_147526"/>
<dbReference type="STRING" id="1036611.A0A1L9P9R3"/>